<dbReference type="SUPFAM" id="SSF53335">
    <property type="entry name" value="S-adenosyl-L-methionine-dependent methyltransferases"/>
    <property type="match status" value="1"/>
</dbReference>
<dbReference type="EMBL" id="CP000825">
    <property type="protein sequence ID" value="ABV51042.1"/>
    <property type="molecule type" value="Genomic_DNA"/>
</dbReference>
<reference evidence="1 2" key="1">
    <citation type="journal article" date="2007" name="PLoS Genet.">
        <title>Patterns and implications of gene gain and loss in the evolution of Prochlorococcus.</title>
        <authorList>
            <person name="Kettler G.C."/>
            <person name="Martiny A.C."/>
            <person name="Huang K."/>
            <person name="Zucker J."/>
            <person name="Coleman M.L."/>
            <person name="Rodrigue S."/>
            <person name="Chen F."/>
            <person name="Lapidus A."/>
            <person name="Ferriera S."/>
            <person name="Johnson J."/>
            <person name="Steglich C."/>
            <person name="Church G.M."/>
            <person name="Richardson P."/>
            <person name="Chisholm S.W."/>
        </authorList>
    </citation>
    <scope>NUCLEOTIDE SEQUENCE [LARGE SCALE GENOMIC DNA]</scope>
    <source>
        <strain evidence="1 2">MIT 9215</strain>
    </source>
</reference>
<dbReference type="Gene3D" id="3.40.50.150">
    <property type="entry name" value="Vaccinia Virus protein VP39"/>
    <property type="match status" value="1"/>
</dbReference>
<dbReference type="STRING" id="93060.P9215_14291"/>
<organism evidence="1 2">
    <name type="scientific">Prochlorococcus marinus (strain MIT 9215)</name>
    <dbReference type="NCBI Taxonomy" id="93060"/>
    <lineage>
        <taxon>Bacteria</taxon>
        <taxon>Bacillati</taxon>
        <taxon>Cyanobacteriota</taxon>
        <taxon>Cyanophyceae</taxon>
        <taxon>Synechococcales</taxon>
        <taxon>Prochlorococcaceae</taxon>
        <taxon>Prochlorococcus</taxon>
    </lineage>
</organism>
<dbReference type="AlphaFoldDB" id="A8G611"/>
<name>A8G611_PROM2</name>
<gene>
    <name evidence="1" type="ordered locus">P9215_14291</name>
</gene>
<dbReference type="RefSeq" id="WP_012008090.1">
    <property type="nucleotide sequence ID" value="NC_009840.1"/>
</dbReference>
<accession>A8G611</accession>
<dbReference type="InterPro" id="IPR006342">
    <property type="entry name" value="FkbM_mtfrase"/>
</dbReference>
<evidence type="ECO:0000313" key="2">
    <source>
        <dbReference type="Proteomes" id="UP000002014"/>
    </source>
</evidence>
<evidence type="ECO:0000313" key="1">
    <source>
        <dbReference type="EMBL" id="ABV51042.1"/>
    </source>
</evidence>
<dbReference type="KEGG" id="pmh:P9215_14291"/>
<dbReference type="InterPro" id="IPR029063">
    <property type="entry name" value="SAM-dependent_MTases_sf"/>
</dbReference>
<dbReference type="Proteomes" id="UP000002014">
    <property type="component" value="Chromosome"/>
</dbReference>
<sequence length="271" mass="32007">MIKTNNFRNCKISLKRIFKLRNFNSYILNLKSIFVYRNWFNDFIKHFILNISTEYPDKVQIINSPQNIEVILWNDLDRWTLNEIFCWECYKLKSKEGIVILDLGGNIGLSAKYFLSKNKNSKVYIYEPNEELNSKVRIQLREFGKKRFYLEKKGIGLRNSKGFLKKGYHSRYSYMQISDSEKENLIPIVSLENAIKNCINKFGRCDVLKIDIEGMGYLALNTINIDFSVKPKNILIEEDVGKDLDLLWLKNNYISKRNFSGIDLYELKINC</sequence>
<dbReference type="NCBIfam" id="TIGR01444">
    <property type="entry name" value="fkbM_fam"/>
    <property type="match status" value="1"/>
</dbReference>
<protein>
    <submittedName>
        <fullName evidence="1">Uncharacterized protein</fullName>
    </submittedName>
</protein>
<proteinExistence type="predicted"/>
<dbReference type="HOGENOM" id="CLU_1026224_0_0_3"/>